<evidence type="ECO:0000256" key="5">
    <source>
        <dbReference type="ARBA" id="ARBA00022679"/>
    </source>
</evidence>
<dbReference type="Proteomes" id="UP000838756">
    <property type="component" value="Unassembled WGS sequence"/>
</dbReference>
<evidence type="ECO:0000313" key="14">
    <source>
        <dbReference type="EMBL" id="CAH2238474.1"/>
    </source>
</evidence>
<accession>A0A8S4RM44</accession>
<evidence type="ECO:0000256" key="10">
    <source>
        <dbReference type="ARBA" id="ARBA00023163"/>
    </source>
</evidence>
<dbReference type="InterPro" id="IPR007121">
    <property type="entry name" value="RNA_pol_bsu_CS"/>
</dbReference>
<dbReference type="PANTHER" id="PTHR20856">
    <property type="entry name" value="DNA-DIRECTED RNA POLYMERASE I SUBUNIT 2"/>
    <property type="match status" value="1"/>
</dbReference>
<keyword evidence="8" id="KW-0863">Zinc-finger</keyword>
<feature type="non-terminal residue" evidence="14">
    <location>
        <position position="1"/>
    </location>
</feature>
<evidence type="ECO:0000256" key="9">
    <source>
        <dbReference type="ARBA" id="ARBA00022833"/>
    </source>
</evidence>
<dbReference type="GO" id="GO:0032549">
    <property type="term" value="F:ribonucleoside binding"/>
    <property type="evidence" value="ECO:0007669"/>
    <property type="project" value="InterPro"/>
</dbReference>
<dbReference type="AlphaFoldDB" id="A0A8S4RM44"/>
<dbReference type="Gene3D" id="2.40.270.10">
    <property type="entry name" value="DNA-directed RNA polymerase, subunit 2, domain 6"/>
    <property type="match status" value="1"/>
</dbReference>
<evidence type="ECO:0000259" key="12">
    <source>
        <dbReference type="Pfam" id="PF00562"/>
    </source>
</evidence>
<keyword evidence="10" id="KW-0804">Transcription</keyword>
<dbReference type="GO" id="GO:0005634">
    <property type="term" value="C:nucleus"/>
    <property type="evidence" value="ECO:0007669"/>
    <property type="project" value="UniProtKB-SubCell"/>
</dbReference>
<keyword evidence="15" id="KW-1185">Reference proteome</keyword>
<comment type="caution">
    <text evidence="14">The sequence shown here is derived from an EMBL/GenBank/DDBJ whole genome shotgun (WGS) entry which is preliminary data.</text>
</comment>
<proteinExistence type="inferred from homology"/>
<dbReference type="SUPFAM" id="SSF64484">
    <property type="entry name" value="beta and beta-prime subunits of DNA dependent RNA-polymerase"/>
    <property type="match status" value="1"/>
</dbReference>
<dbReference type="EC" id="2.7.7.6" evidence="3"/>
<dbReference type="FunFam" id="2.40.270.10:FF:000011">
    <property type="entry name" value="DNA-directed RNA polymerase subunit beta"/>
    <property type="match status" value="1"/>
</dbReference>
<dbReference type="EMBL" id="CAKXAJ010025349">
    <property type="protein sequence ID" value="CAH2238474.1"/>
    <property type="molecule type" value="Genomic_DNA"/>
</dbReference>
<name>A0A8S4RM44_9NEOP</name>
<dbReference type="GO" id="GO:0003677">
    <property type="term" value="F:DNA binding"/>
    <property type="evidence" value="ECO:0007669"/>
    <property type="project" value="InterPro"/>
</dbReference>
<comment type="similarity">
    <text evidence="2">Belongs to the RNA polymerase beta chain family.</text>
</comment>
<reference evidence="14" key="1">
    <citation type="submission" date="2022-03" db="EMBL/GenBank/DDBJ databases">
        <authorList>
            <person name="Lindestad O."/>
        </authorList>
    </citation>
    <scope>NUCLEOTIDE SEQUENCE</scope>
</reference>
<dbReference type="Pfam" id="PF00562">
    <property type="entry name" value="RNA_pol_Rpb2_6"/>
    <property type="match status" value="1"/>
</dbReference>
<keyword evidence="11" id="KW-0539">Nucleus</keyword>
<keyword evidence="6" id="KW-0548">Nucleotidyltransferase</keyword>
<evidence type="ECO:0000256" key="8">
    <source>
        <dbReference type="ARBA" id="ARBA00022771"/>
    </source>
</evidence>
<evidence type="ECO:0000256" key="11">
    <source>
        <dbReference type="ARBA" id="ARBA00023242"/>
    </source>
</evidence>
<dbReference type="Gene3D" id="3.90.1800.10">
    <property type="entry name" value="RNA polymerase alpha subunit dimerisation domain"/>
    <property type="match status" value="1"/>
</dbReference>
<evidence type="ECO:0000256" key="4">
    <source>
        <dbReference type="ARBA" id="ARBA00022478"/>
    </source>
</evidence>
<evidence type="ECO:0000256" key="6">
    <source>
        <dbReference type="ARBA" id="ARBA00022695"/>
    </source>
</evidence>
<evidence type="ECO:0000259" key="13">
    <source>
        <dbReference type="Pfam" id="PF04560"/>
    </source>
</evidence>
<keyword evidence="9" id="KW-0862">Zinc</keyword>
<dbReference type="GO" id="GO:0006351">
    <property type="term" value="P:DNA-templated transcription"/>
    <property type="evidence" value="ECO:0007669"/>
    <property type="project" value="InterPro"/>
</dbReference>
<dbReference type="PROSITE" id="PS01166">
    <property type="entry name" value="RNA_POL_BETA"/>
    <property type="match status" value="1"/>
</dbReference>
<dbReference type="GO" id="GO:0003899">
    <property type="term" value="F:DNA-directed RNA polymerase activity"/>
    <property type="evidence" value="ECO:0007669"/>
    <property type="project" value="UniProtKB-EC"/>
</dbReference>
<evidence type="ECO:0000313" key="15">
    <source>
        <dbReference type="Proteomes" id="UP000838756"/>
    </source>
</evidence>
<evidence type="ECO:0000256" key="1">
    <source>
        <dbReference type="ARBA" id="ARBA00004123"/>
    </source>
</evidence>
<feature type="domain" description="DNA-directed RNA polymerase subunit 2 hybrid-binding" evidence="12">
    <location>
        <begin position="1"/>
        <end position="157"/>
    </location>
</feature>
<evidence type="ECO:0000256" key="3">
    <source>
        <dbReference type="ARBA" id="ARBA00012418"/>
    </source>
</evidence>
<dbReference type="GO" id="GO:0008270">
    <property type="term" value="F:zinc ion binding"/>
    <property type="evidence" value="ECO:0007669"/>
    <property type="project" value="UniProtKB-KW"/>
</dbReference>
<evidence type="ECO:0000256" key="7">
    <source>
        <dbReference type="ARBA" id="ARBA00022723"/>
    </source>
</evidence>
<dbReference type="InterPro" id="IPR007641">
    <property type="entry name" value="RNA_pol_Rpb2_7"/>
</dbReference>
<protein>
    <recommendedName>
        <fullName evidence="3">DNA-directed RNA polymerase</fullName>
        <ecNumber evidence="3">2.7.7.6</ecNumber>
    </recommendedName>
</protein>
<dbReference type="InterPro" id="IPR015712">
    <property type="entry name" value="DNA-dir_RNA_pol_su2"/>
</dbReference>
<evidence type="ECO:0000256" key="2">
    <source>
        <dbReference type="ARBA" id="ARBA00006835"/>
    </source>
</evidence>
<organism evidence="14 15">
    <name type="scientific">Pararge aegeria aegeria</name>
    <dbReference type="NCBI Taxonomy" id="348720"/>
    <lineage>
        <taxon>Eukaryota</taxon>
        <taxon>Metazoa</taxon>
        <taxon>Ecdysozoa</taxon>
        <taxon>Arthropoda</taxon>
        <taxon>Hexapoda</taxon>
        <taxon>Insecta</taxon>
        <taxon>Pterygota</taxon>
        <taxon>Neoptera</taxon>
        <taxon>Endopterygota</taxon>
        <taxon>Lepidoptera</taxon>
        <taxon>Glossata</taxon>
        <taxon>Ditrysia</taxon>
        <taxon>Papilionoidea</taxon>
        <taxon>Nymphalidae</taxon>
        <taxon>Satyrinae</taxon>
        <taxon>Satyrini</taxon>
        <taxon>Parargina</taxon>
        <taxon>Pararge</taxon>
    </lineage>
</organism>
<keyword evidence="7" id="KW-0479">Metal-binding</keyword>
<keyword evidence="4" id="KW-0240">DNA-directed RNA polymerase</keyword>
<dbReference type="InterPro" id="IPR037033">
    <property type="entry name" value="DNA-dir_RNAP_su2_hyb_sf"/>
</dbReference>
<dbReference type="InterPro" id="IPR007120">
    <property type="entry name" value="DNA-dir_RNAP_su2_dom"/>
</dbReference>
<dbReference type="OrthoDB" id="10248617at2759"/>
<gene>
    <name evidence="14" type="primary">jg9563</name>
    <name evidence="14" type="ORF">PAEG_LOCUS15560</name>
</gene>
<dbReference type="GO" id="GO:0000428">
    <property type="term" value="C:DNA-directed RNA polymerase complex"/>
    <property type="evidence" value="ECO:0007669"/>
    <property type="project" value="UniProtKB-KW"/>
</dbReference>
<sequence length="261" mass="28751">RNPTVGDKFASRAGQKGICSQKWPAEDLPFTESGLIPDILFNPHGFPSRMTIAMMIELMAGKAACLHGHVHDATPFRFNEKDTAINYFGRLLEAGGYNYYGTERMYSGVDGREMTADIFFGLVHYQRLRHMVSDKWQVRTTGAVDALTRQPVKGRRRGGGVRFGEMERDALISHGAAFLMQDRLFHCSDKSEAIICTKCGTLLGPIAGNTDGDKDTCRLCGDGDLHSISIPFIFKFFVTQLASVNINVKINCGTGTAINSC</sequence>
<keyword evidence="5" id="KW-0808">Transferase</keyword>
<comment type="subcellular location">
    <subcellularLocation>
        <location evidence="1">Nucleus</location>
    </subcellularLocation>
</comment>
<dbReference type="FunFam" id="3.90.1800.10:FF:000004">
    <property type="entry name" value="DNA-directed RNA polymerase subunit beta"/>
    <property type="match status" value="1"/>
</dbReference>
<dbReference type="Pfam" id="PF04560">
    <property type="entry name" value="RNA_pol_Rpb2_7"/>
    <property type="match status" value="1"/>
</dbReference>
<feature type="domain" description="RNA polymerase Rpb2" evidence="13">
    <location>
        <begin position="159"/>
        <end position="251"/>
    </location>
</feature>